<evidence type="ECO:0000256" key="1">
    <source>
        <dbReference type="SAM" id="Coils"/>
    </source>
</evidence>
<sequence>MADGPAFNGVEDCDAEDFFDAENEGKINELTQKIKSLELDRADLVRGNDESKERIQELLVEIERLKSEAAVSVGKFERMEKEIELAEEGQRAMDSIMKRAAELETEVSRLQHDLISVMSEGEEYNKEIAELKTLEEEKGKRVVGLEKEIEILKKDKTESEVKARDLERKIGILEVRETEGKREKLRVEMELEEKIGEKEKEVGELKDKIESLEWIVKREALQLEKWKKDKSCADNALKESQKKENEMGSKLLDLQGELEQAEKVISEMKERATENINGTINGLRGITDADDKGSRVQWPLVAVGSTGAVAVVAAMAYICYVRHARN</sequence>
<name>A0AAN7J8D9_9MYRT</name>
<feature type="transmembrane region" description="Helical" evidence="2">
    <location>
        <begin position="298"/>
        <end position="320"/>
    </location>
</feature>
<reference evidence="3 4" key="1">
    <citation type="journal article" date="2023" name="Hortic Res">
        <title>Pangenome of water caltrop reveals structural variations and asymmetric subgenome divergence after allopolyploidization.</title>
        <authorList>
            <person name="Zhang X."/>
            <person name="Chen Y."/>
            <person name="Wang L."/>
            <person name="Yuan Y."/>
            <person name="Fang M."/>
            <person name="Shi L."/>
            <person name="Lu R."/>
            <person name="Comes H.P."/>
            <person name="Ma Y."/>
            <person name="Chen Y."/>
            <person name="Huang G."/>
            <person name="Zhou Y."/>
            <person name="Zheng Z."/>
            <person name="Qiu Y."/>
        </authorList>
    </citation>
    <scope>NUCLEOTIDE SEQUENCE [LARGE SCALE GENOMIC DNA]</scope>
    <source>
        <tissue evidence="3">Roots</tissue>
    </source>
</reference>
<evidence type="ECO:0008006" key="5">
    <source>
        <dbReference type="Google" id="ProtNLM"/>
    </source>
</evidence>
<protein>
    <recommendedName>
        <fullName evidence="5">Peroxisomal and mitochondrial division factor 2-like</fullName>
    </recommendedName>
</protein>
<dbReference type="Gene3D" id="1.10.287.1490">
    <property type="match status" value="1"/>
</dbReference>
<feature type="coiled-coil region" evidence="1">
    <location>
        <begin position="27"/>
        <end position="271"/>
    </location>
</feature>
<dbReference type="EMBL" id="JAXIOK010000243">
    <property type="protein sequence ID" value="KAK4740451.1"/>
    <property type="molecule type" value="Genomic_DNA"/>
</dbReference>
<proteinExistence type="predicted"/>
<evidence type="ECO:0000313" key="3">
    <source>
        <dbReference type="EMBL" id="KAK4740451.1"/>
    </source>
</evidence>
<dbReference type="AlphaFoldDB" id="A0AAN7J8D9"/>
<comment type="caution">
    <text evidence="3">The sequence shown here is derived from an EMBL/GenBank/DDBJ whole genome shotgun (WGS) entry which is preliminary data.</text>
</comment>
<keyword evidence="4" id="KW-1185">Reference proteome</keyword>
<dbReference type="Proteomes" id="UP001345219">
    <property type="component" value="Unassembled WGS sequence"/>
</dbReference>
<keyword evidence="1" id="KW-0175">Coiled coil</keyword>
<accession>A0AAN7J8D9</accession>
<keyword evidence="2" id="KW-0812">Transmembrane</keyword>
<keyword evidence="2" id="KW-0472">Membrane</keyword>
<organism evidence="3 4">
    <name type="scientific">Trapa incisa</name>
    <dbReference type="NCBI Taxonomy" id="236973"/>
    <lineage>
        <taxon>Eukaryota</taxon>
        <taxon>Viridiplantae</taxon>
        <taxon>Streptophyta</taxon>
        <taxon>Embryophyta</taxon>
        <taxon>Tracheophyta</taxon>
        <taxon>Spermatophyta</taxon>
        <taxon>Magnoliopsida</taxon>
        <taxon>eudicotyledons</taxon>
        <taxon>Gunneridae</taxon>
        <taxon>Pentapetalae</taxon>
        <taxon>rosids</taxon>
        <taxon>malvids</taxon>
        <taxon>Myrtales</taxon>
        <taxon>Lythraceae</taxon>
        <taxon>Trapa</taxon>
    </lineage>
</organism>
<evidence type="ECO:0000256" key="2">
    <source>
        <dbReference type="SAM" id="Phobius"/>
    </source>
</evidence>
<keyword evidence="2" id="KW-1133">Transmembrane helix</keyword>
<gene>
    <name evidence="3" type="ORF">SAY87_032332</name>
</gene>
<evidence type="ECO:0000313" key="4">
    <source>
        <dbReference type="Proteomes" id="UP001345219"/>
    </source>
</evidence>